<dbReference type="PANTHER" id="PTHR43649:SF12">
    <property type="entry name" value="DIACETYLCHITOBIOSE BINDING PROTEIN DASA"/>
    <property type="match status" value="1"/>
</dbReference>
<dbReference type="PANTHER" id="PTHR43649">
    <property type="entry name" value="ARABINOSE-BINDING PROTEIN-RELATED"/>
    <property type="match status" value="1"/>
</dbReference>
<dbReference type="EMBL" id="QJVJ01000003">
    <property type="protein sequence ID" value="PYI55973.1"/>
    <property type="molecule type" value="Genomic_DNA"/>
</dbReference>
<keyword evidence="1" id="KW-0732">Signal</keyword>
<gene>
    <name evidence="2" type="ORF">DLM86_08395</name>
</gene>
<dbReference type="InterPro" id="IPR006059">
    <property type="entry name" value="SBP"/>
</dbReference>
<comment type="caution">
    <text evidence="2">The sequence shown here is derived from an EMBL/GenBank/DDBJ whole genome shotgun (WGS) entry which is preliminary data.</text>
</comment>
<reference evidence="2 3" key="1">
    <citation type="submission" date="2018-05" db="EMBL/GenBank/DDBJ databases">
        <title>Paenibacillus flagellatus sp. nov., isolated from selenium mineral soil.</title>
        <authorList>
            <person name="Dai X."/>
        </authorList>
    </citation>
    <scope>NUCLEOTIDE SEQUENCE [LARGE SCALE GENOMIC DNA]</scope>
    <source>
        <strain evidence="2 3">DXL2</strain>
    </source>
</reference>
<dbReference type="PROSITE" id="PS51257">
    <property type="entry name" value="PROKAR_LIPOPROTEIN"/>
    <property type="match status" value="1"/>
</dbReference>
<feature type="signal peptide" evidence="1">
    <location>
        <begin position="1"/>
        <end position="25"/>
    </location>
</feature>
<dbReference type="OrthoDB" id="9798191at2"/>
<feature type="chain" id="PRO_5038632323" evidence="1">
    <location>
        <begin position="26"/>
        <end position="440"/>
    </location>
</feature>
<proteinExistence type="predicted"/>
<name>A0A2V5KD91_9BACL</name>
<evidence type="ECO:0000256" key="1">
    <source>
        <dbReference type="SAM" id="SignalP"/>
    </source>
</evidence>
<dbReference type="CDD" id="cd13585">
    <property type="entry name" value="PBP2_TMBP_like"/>
    <property type="match status" value="1"/>
</dbReference>
<accession>A0A2V5KD91</accession>
<dbReference type="Proteomes" id="UP000247476">
    <property type="component" value="Unassembled WGS sequence"/>
</dbReference>
<organism evidence="2 3">
    <name type="scientific">Paenibacillus flagellatus</name>
    <dbReference type="NCBI Taxonomy" id="2211139"/>
    <lineage>
        <taxon>Bacteria</taxon>
        <taxon>Bacillati</taxon>
        <taxon>Bacillota</taxon>
        <taxon>Bacilli</taxon>
        <taxon>Bacillales</taxon>
        <taxon>Paenibacillaceae</taxon>
        <taxon>Paenibacillus</taxon>
    </lineage>
</organism>
<dbReference type="InterPro" id="IPR050490">
    <property type="entry name" value="Bact_solute-bd_prot1"/>
</dbReference>
<evidence type="ECO:0000313" key="2">
    <source>
        <dbReference type="EMBL" id="PYI55973.1"/>
    </source>
</evidence>
<dbReference type="Gene3D" id="3.40.190.10">
    <property type="entry name" value="Periplasmic binding protein-like II"/>
    <property type="match status" value="2"/>
</dbReference>
<protein>
    <submittedName>
        <fullName evidence="2">ABC transporter substrate-binding protein</fullName>
    </submittedName>
</protein>
<keyword evidence="3" id="KW-1185">Reference proteome</keyword>
<dbReference type="AlphaFoldDB" id="A0A2V5KD91"/>
<evidence type="ECO:0000313" key="3">
    <source>
        <dbReference type="Proteomes" id="UP000247476"/>
    </source>
</evidence>
<dbReference type="SUPFAM" id="SSF53850">
    <property type="entry name" value="Periplasmic binding protein-like II"/>
    <property type="match status" value="1"/>
</dbReference>
<dbReference type="Pfam" id="PF01547">
    <property type="entry name" value="SBP_bac_1"/>
    <property type="match status" value="1"/>
</dbReference>
<sequence>MTRRFRSAARSVGAILLAAALTGCGTNGRSDTDPNVGKDGETFVRPSLTVYMGNSPAANAIRSLLPEFEASTGLKVDLTSFTNEQLSQKLSVTLAAGSKSPDVFMIRPLEELNRFHRSGWLQPLDDRVASDADYDFADFSESAVETVKAEGTLSAIPLSTEQQILYYRKDLLAKAGLSVPRTLDELETAARALHDPGGGVYGYVARGQRNALVTQLSSFLYSEGGGFQQGGRATINTPESVRGMKRYVSLLKQYGPPGVFNMGWQQAAGLFAQGKAALYTDASAIYTIAIGSDRSSIADRVGLAMFPAGSAGAKPYNITAWALAMNAGSTNKDDAWTFIRWATSKDVVMRSQMLGNPGARRSVWDDPQGVSGFPQDYIDAVTESMRVGVGHDRPQLINVGEARDIVGEVVVRGLLDEDVGEAADKANQEFQALLDREKSR</sequence>